<dbReference type="InterPro" id="IPR021739">
    <property type="entry name" value="SaV-like"/>
</dbReference>
<evidence type="ECO:0000313" key="2">
    <source>
        <dbReference type="Proteomes" id="UP000001933"/>
    </source>
</evidence>
<name>Q2LQQ4_SYNAS</name>
<evidence type="ECO:0000313" key="1">
    <source>
        <dbReference type="EMBL" id="ABC76414.1"/>
    </source>
</evidence>
<organism evidence="1 2">
    <name type="scientific">Syntrophus aciditrophicus (strain SB)</name>
    <dbReference type="NCBI Taxonomy" id="56780"/>
    <lineage>
        <taxon>Bacteria</taxon>
        <taxon>Pseudomonadati</taxon>
        <taxon>Thermodesulfobacteriota</taxon>
        <taxon>Syntrophia</taxon>
        <taxon>Syntrophales</taxon>
        <taxon>Syntrophaceae</taxon>
        <taxon>Syntrophus</taxon>
    </lineage>
</organism>
<dbReference type="KEGG" id="sat:SYN_02310"/>
<dbReference type="Proteomes" id="UP000001933">
    <property type="component" value="Chromosome"/>
</dbReference>
<proteinExistence type="predicted"/>
<dbReference type="EMBL" id="CP000252">
    <property type="protein sequence ID" value="ABC76414.1"/>
    <property type="molecule type" value="Genomic_DNA"/>
</dbReference>
<reference evidence="1 2" key="1">
    <citation type="journal article" date="2007" name="Proc. Natl. Acad. Sci. U.S.A.">
        <title>The genome of Syntrophus aciditrophicus: life at the thermodynamic limit of microbial growth.</title>
        <authorList>
            <person name="McInerney M.J."/>
            <person name="Rohlin L."/>
            <person name="Mouttaki H."/>
            <person name="Kim U."/>
            <person name="Krupp R.S."/>
            <person name="Rios-Hernandez L."/>
            <person name="Sieber J."/>
            <person name="Struchtemeyer C.G."/>
            <person name="Bhattacharyya A."/>
            <person name="Campbell J.W."/>
            <person name="Gunsalus R.P."/>
        </authorList>
    </citation>
    <scope>NUCLEOTIDE SEQUENCE [LARGE SCALE GENOMIC DNA]</scope>
    <source>
        <strain evidence="1 2">SB</strain>
    </source>
</reference>
<protein>
    <submittedName>
        <fullName evidence="1">Hypothetical cytosolic protein</fullName>
    </submittedName>
</protein>
<dbReference type="AlphaFoldDB" id="Q2LQQ4"/>
<dbReference type="InParanoid" id="Q2LQQ4"/>
<dbReference type="STRING" id="56780.SYN_02310"/>
<sequence>MSEGLITWESVKKKGSEHYKSKGGVEPIDLYRSLGILDSFALGSIIKYASRQARKGLNSDDCLKIKHYADILISSLSVKEPKP</sequence>
<dbReference type="RefSeq" id="WP_011416448.1">
    <property type="nucleotide sequence ID" value="NC_007759.1"/>
</dbReference>
<dbReference type="Pfam" id="PF11753">
    <property type="entry name" value="DUF3310"/>
    <property type="match status" value="1"/>
</dbReference>
<accession>Q2LQQ4</accession>
<dbReference type="HOGENOM" id="CLU_2541364_0_0_7"/>
<gene>
    <name evidence="1" type="ORF">SYN_02310</name>
</gene>
<keyword evidence="2" id="KW-1185">Reference proteome</keyword>